<evidence type="ECO:0000256" key="1">
    <source>
        <dbReference type="ARBA" id="ARBA00023277"/>
    </source>
</evidence>
<dbReference type="EMBL" id="LXQA010844915">
    <property type="protein sequence ID" value="MCI73724.1"/>
    <property type="molecule type" value="Genomic_DNA"/>
</dbReference>
<dbReference type="AlphaFoldDB" id="A0A392UM50"/>
<name>A0A392UM50_9FABA</name>
<keyword evidence="3" id="KW-1185">Reference proteome</keyword>
<reference evidence="2 3" key="1">
    <citation type="journal article" date="2018" name="Front. Plant Sci.">
        <title>Red Clover (Trifolium pratense) and Zigzag Clover (T. medium) - A Picture of Genomic Similarities and Differences.</title>
        <authorList>
            <person name="Dluhosova J."/>
            <person name="Istvanek J."/>
            <person name="Nedelnik J."/>
            <person name="Repkova J."/>
        </authorList>
    </citation>
    <scope>NUCLEOTIDE SEQUENCE [LARGE SCALE GENOMIC DNA]</scope>
    <source>
        <strain evidence="3">cv. 10/8</strain>
        <tissue evidence="2">Leaf</tissue>
    </source>
</reference>
<feature type="non-terminal residue" evidence="2">
    <location>
        <position position="48"/>
    </location>
</feature>
<sequence length="48" mass="5169">CKIEKKNRIHCETPGTLSGSVCTSDVDLIPQVAGADWNGDAVVYAYRS</sequence>
<dbReference type="Pfam" id="PF05691">
    <property type="entry name" value="Raffinose_syn"/>
    <property type="match status" value="1"/>
</dbReference>
<evidence type="ECO:0000313" key="3">
    <source>
        <dbReference type="Proteomes" id="UP000265520"/>
    </source>
</evidence>
<feature type="non-terminal residue" evidence="2">
    <location>
        <position position="1"/>
    </location>
</feature>
<keyword evidence="2" id="KW-0808">Transferase</keyword>
<keyword evidence="2" id="KW-0328">Glycosyltransferase</keyword>
<keyword evidence="1" id="KW-0119">Carbohydrate metabolism</keyword>
<organism evidence="2 3">
    <name type="scientific">Trifolium medium</name>
    <dbReference type="NCBI Taxonomy" id="97028"/>
    <lineage>
        <taxon>Eukaryota</taxon>
        <taxon>Viridiplantae</taxon>
        <taxon>Streptophyta</taxon>
        <taxon>Embryophyta</taxon>
        <taxon>Tracheophyta</taxon>
        <taxon>Spermatophyta</taxon>
        <taxon>Magnoliopsida</taxon>
        <taxon>eudicotyledons</taxon>
        <taxon>Gunneridae</taxon>
        <taxon>Pentapetalae</taxon>
        <taxon>rosids</taxon>
        <taxon>fabids</taxon>
        <taxon>Fabales</taxon>
        <taxon>Fabaceae</taxon>
        <taxon>Papilionoideae</taxon>
        <taxon>50 kb inversion clade</taxon>
        <taxon>NPAAA clade</taxon>
        <taxon>Hologalegina</taxon>
        <taxon>IRL clade</taxon>
        <taxon>Trifolieae</taxon>
        <taxon>Trifolium</taxon>
    </lineage>
</organism>
<dbReference type="InterPro" id="IPR008811">
    <property type="entry name" value="Glycosyl_hydrolases_36"/>
</dbReference>
<dbReference type="Proteomes" id="UP000265520">
    <property type="component" value="Unassembled WGS sequence"/>
</dbReference>
<dbReference type="GO" id="GO:0016757">
    <property type="term" value="F:glycosyltransferase activity"/>
    <property type="evidence" value="ECO:0007669"/>
    <property type="project" value="UniProtKB-KW"/>
</dbReference>
<comment type="caution">
    <text evidence="2">The sequence shown here is derived from an EMBL/GenBank/DDBJ whole genome shotgun (WGS) entry which is preliminary data.</text>
</comment>
<protein>
    <submittedName>
        <fullName evidence="2">Putative galactinol-sucrose galactosyltransferase 2-like</fullName>
    </submittedName>
</protein>
<proteinExistence type="predicted"/>
<evidence type="ECO:0000313" key="2">
    <source>
        <dbReference type="EMBL" id="MCI73724.1"/>
    </source>
</evidence>
<accession>A0A392UM50</accession>